<dbReference type="EMBL" id="MLHV01000032">
    <property type="protein sequence ID" value="OHT91101.1"/>
    <property type="molecule type" value="Genomic_DNA"/>
</dbReference>
<organism evidence="1 2">
    <name type="scientific">Mycobacterium syngnathidarum</name>
    <dbReference type="NCBI Taxonomy" id="1908205"/>
    <lineage>
        <taxon>Bacteria</taxon>
        <taxon>Bacillati</taxon>
        <taxon>Actinomycetota</taxon>
        <taxon>Actinomycetes</taxon>
        <taxon>Mycobacteriales</taxon>
        <taxon>Mycobacteriaceae</taxon>
        <taxon>Mycobacterium</taxon>
    </lineage>
</organism>
<name>A0A1S1JW22_9MYCO</name>
<sequence>MPGLLKMLGGMLMRARVAATDVAARQTHPQMRPVVLAEFFAVLALSGRQRLWLVNRRVEMFTGARRRSLLAPA</sequence>
<protein>
    <submittedName>
        <fullName evidence="1">Uncharacterized protein</fullName>
    </submittedName>
</protein>
<evidence type="ECO:0000313" key="2">
    <source>
        <dbReference type="Proteomes" id="UP000179636"/>
    </source>
</evidence>
<accession>A0A1S1JW22</accession>
<dbReference type="STRING" id="1908205.BKG60_03800"/>
<evidence type="ECO:0000313" key="1">
    <source>
        <dbReference type="EMBL" id="OHT91101.1"/>
    </source>
</evidence>
<keyword evidence="2" id="KW-1185">Reference proteome</keyword>
<proteinExistence type="predicted"/>
<comment type="caution">
    <text evidence="1">The sequence shown here is derived from an EMBL/GenBank/DDBJ whole genome shotgun (WGS) entry which is preliminary data.</text>
</comment>
<dbReference type="Proteomes" id="UP000179636">
    <property type="component" value="Unassembled WGS sequence"/>
</dbReference>
<dbReference type="AlphaFoldDB" id="A0A1S1JW22"/>
<gene>
    <name evidence="1" type="ORF">BKG61_25115</name>
</gene>
<reference evidence="1 2" key="1">
    <citation type="submission" date="2016-10" db="EMBL/GenBank/DDBJ databases">
        <title>Evaluation of Human, Animal and Environmental Mycobacterium chelonae Isolates by Core Genome Phylogenomic Analysis, Targeted Gene Comparison, and Anti-microbial Susceptibility Patterns: A Tale of Mistaken Identities.</title>
        <authorList>
            <person name="Fogelson S.B."/>
            <person name="Camus A.C."/>
            <person name="Lorenz W."/>
            <person name="Vasireddy R."/>
            <person name="Vasireddy S."/>
            <person name="Smith T."/>
            <person name="Brown-Elliott B.A."/>
            <person name="Wallace R.J.Jr."/>
            <person name="Hasan N.A."/>
            <person name="Reischl U."/>
            <person name="Sanchez S."/>
        </authorList>
    </citation>
    <scope>NUCLEOTIDE SEQUENCE [LARGE SCALE GENOMIC DNA]</scope>
    <source>
        <strain evidence="1 2">24999</strain>
    </source>
</reference>